<accession>A0A9N9PAL4</accession>
<feature type="non-terminal residue" evidence="1">
    <location>
        <position position="231"/>
    </location>
</feature>
<keyword evidence="2" id="KW-1185">Reference proteome</keyword>
<dbReference type="AlphaFoldDB" id="A0A9N9PAL4"/>
<sequence length="231" mass="26264">YPTNLQMEHEDNLEILEGQPSSVNLVETVDPLVVGQTFNSWESEDNLEIFEEQSSSVVVCDQNLVETVDSPAVGQTFNKYNNGVCRSCRYACEYQGCKAVKKKTNIVENQWETQSKCTGYRWQIRASCPKTTGILSINSLCLSHNDHSIKDETNRFAVKYHAFTKDMLNDIKFWTKTGNITMRTQYQMLINRVFTAKMQSTQCVEGQNAIIKNSVNGNTSLINLAKHIDEQ</sequence>
<proteinExistence type="predicted"/>
<protein>
    <submittedName>
        <fullName evidence="1">20611_t:CDS:1</fullName>
    </submittedName>
</protein>
<evidence type="ECO:0000313" key="1">
    <source>
        <dbReference type="EMBL" id="CAG8798580.1"/>
    </source>
</evidence>
<name>A0A9N9PAL4_9GLOM</name>
<dbReference type="EMBL" id="CAJVPY010033135">
    <property type="protein sequence ID" value="CAG8798580.1"/>
    <property type="molecule type" value="Genomic_DNA"/>
</dbReference>
<dbReference type="Proteomes" id="UP000789405">
    <property type="component" value="Unassembled WGS sequence"/>
</dbReference>
<comment type="caution">
    <text evidence="1">The sequence shown here is derived from an EMBL/GenBank/DDBJ whole genome shotgun (WGS) entry which is preliminary data.</text>
</comment>
<reference evidence="1" key="1">
    <citation type="submission" date="2021-06" db="EMBL/GenBank/DDBJ databases">
        <authorList>
            <person name="Kallberg Y."/>
            <person name="Tangrot J."/>
            <person name="Rosling A."/>
        </authorList>
    </citation>
    <scope>NUCLEOTIDE SEQUENCE</scope>
    <source>
        <strain evidence="1">MA453B</strain>
    </source>
</reference>
<gene>
    <name evidence="1" type="ORF">DERYTH_LOCUS22903</name>
</gene>
<feature type="non-terminal residue" evidence="1">
    <location>
        <position position="1"/>
    </location>
</feature>
<organism evidence="1 2">
    <name type="scientific">Dentiscutata erythropus</name>
    <dbReference type="NCBI Taxonomy" id="1348616"/>
    <lineage>
        <taxon>Eukaryota</taxon>
        <taxon>Fungi</taxon>
        <taxon>Fungi incertae sedis</taxon>
        <taxon>Mucoromycota</taxon>
        <taxon>Glomeromycotina</taxon>
        <taxon>Glomeromycetes</taxon>
        <taxon>Diversisporales</taxon>
        <taxon>Gigasporaceae</taxon>
        <taxon>Dentiscutata</taxon>
    </lineage>
</organism>
<evidence type="ECO:0000313" key="2">
    <source>
        <dbReference type="Proteomes" id="UP000789405"/>
    </source>
</evidence>